<dbReference type="Proteomes" id="UP001597260">
    <property type="component" value="Unassembled WGS sequence"/>
</dbReference>
<dbReference type="InterPro" id="IPR011051">
    <property type="entry name" value="RmlC_Cupin_sf"/>
</dbReference>
<dbReference type="RefSeq" id="WP_377566053.1">
    <property type="nucleotide sequence ID" value="NZ_JBHTMP010000001.1"/>
</dbReference>
<keyword evidence="1" id="KW-0479">Metal-binding</keyword>
<proteinExistence type="predicted"/>
<comment type="caution">
    <text evidence="3">The sequence shown here is derived from an EMBL/GenBank/DDBJ whole genome shotgun (WGS) entry which is preliminary data.</text>
</comment>
<dbReference type="EMBL" id="JBHTMP010000001">
    <property type="protein sequence ID" value="MFD1319770.1"/>
    <property type="molecule type" value="Genomic_DNA"/>
</dbReference>
<evidence type="ECO:0000256" key="1">
    <source>
        <dbReference type="ARBA" id="ARBA00022723"/>
    </source>
</evidence>
<evidence type="ECO:0000313" key="3">
    <source>
        <dbReference type="EMBL" id="MFD1319770.1"/>
    </source>
</evidence>
<dbReference type="InterPro" id="IPR051610">
    <property type="entry name" value="GPI/OXD"/>
</dbReference>
<dbReference type="PANTHER" id="PTHR35848:SF6">
    <property type="entry name" value="CUPIN TYPE-2 DOMAIN-CONTAINING PROTEIN"/>
    <property type="match status" value="1"/>
</dbReference>
<dbReference type="InterPro" id="IPR013096">
    <property type="entry name" value="Cupin_2"/>
</dbReference>
<evidence type="ECO:0000313" key="4">
    <source>
        <dbReference type="Proteomes" id="UP001597260"/>
    </source>
</evidence>
<keyword evidence="4" id="KW-1185">Reference proteome</keyword>
<dbReference type="Pfam" id="PF07883">
    <property type="entry name" value="Cupin_2"/>
    <property type="match status" value="1"/>
</dbReference>
<dbReference type="PANTHER" id="PTHR35848">
    <property type="entry name" value="OXALATE-BINDING PROTEIN"/>
    <property type="match status" value="1"/>
</dbReference>
<name>A0ABW3Y769_9ACTN</name>
<sequence>MRVIAQAGAYHVADGATYAEHLRVPCLSLGTYSLPAGAHDPQQPHTEDEIYIVLDGRGRLWTPDEVVDVARGSVVFVPAGEEHRFVDIAQDLTVLVVFGPAEGTATPR</sequence>
<reference evidence="4" key="1">
    <citation type="journal article" date="2019" name="Int. J. Syst. Evol. Microbiol.">
        <title>The Global Catalogue of Microorganisms (GCM) 10K type strain sequencing project: providing services to taxonomists for standard genome sequencing and annotation.</title>
        <authorList>
            <consortium name="The Broad Institute Genomics Platform"/>
            <consortium name="The Broad Institute Genome Sequencing Center for Infectious Disease"/>
            <person name="Wu L."/>
            <person name="Ma J."/>
        </authorList>
    </citation>
    <scope>NUCLEOTIDE SEQUENCE [LARGE SCALE GENOMIC DNA]</scope>
    <source>
        <strain evidence="4">JCM 31037</strain>
    </source>
</reference>
<dbReference type="InterPro" id="IPR014710">
    <property type="entry name" value="RmlC-like_jellyroll"/>
</dbReference>
<dbReference type="Gene3D" id="2.60.120.10">
    <property type="entry name" value="Jelly Rolls"/>
    <property type="match status" value="1"/>
</dbReference>
<organism evidence="3 4">
    <name type="scientific">Micromonospora sonneratiae</name>
    <dbReference type="NCBI Taxonomy" id="1184706"/>
    <lineage>
        <taxon>Bacteria</taxon>
        <taxon>Bacillati</taxon>
        <taxon>Actinomycetota</taxon>
        <taxon>Actinomycetes</taxon>
        <taxon>Micromonosporales</taxon>
        <taxon>Micromonosporaceae</taxon>
        <taxon>Micromonospora</taxon>
    </lineage>
</organism>
<dbReference type="SUPFAM" id="SSF51182">
    <property type="entry name" value="RmlC-like cupins"/>
    <property type="match status" value="1"/>
</dbReference>
<accession>A0ABW3Y769</accession>
<evidence type="ECO:0000259" key="2">
    <source>
        <dbReference type="Pfam" id="PF07883"/>
    </source>
</evidence>
<gene>
    <name evidence="3" type="ORF">ACFQ4H_01565</name>
</gene>
<protein>
    <submittedName>
        <fullName evidence="3">Cupin domain-containing protein</fullName>
    </submittedName>
</protein>
<feature type="domain" description="Cupin type-2" evidence="2">
    <location>
        <begin position="32"/>
        <end position="97"/>
    </location>
</feature>